<dbReference type="SUPFAM" id="SSF46565">
    <property type="entry name" value="Chaperone J-domain"/>
    <property type="match status" value="1"/>
</dbReference>
<protein>
    <recommendedName>
        <fullName evidence="2">J domain-containing protein</fullName>
    </recommendedName>
</protein>
<dbReference type="Gene3D" id="2.60.260.20">
    <property type="entry name" value="Urease metallochaperone UreE, N-terminal domain"/>
    <property type="match status" value="1"/>
</dbReference>
<dbReference type="GO" id="GO:0030544">
    <property type="term" value="F:Hsp70 protein binding"/>
    <property type="evidence" value="ECO:0007669"/>
    <property type="project" value="InterPro"/>
</dbReference>
<evidence type="ECO:0000313" key="3">
    <source>
        <dbReference type="EMBL" id="CAD9259412.1"/>
    </source>
</evidence>
<dbReference type="GO" id="GO:0006457">
    <property type="term" value="P:protein folding"/>
    <property type="evidence" value="ECO:0007669"/>
    <property type="project" value="InterPro"/>
</dbReference>
<feature type="signal peptide" evidence="1">
    <location>
        <begin position="1"/>
        <end position="18"/>
    </location>
</feature>
<evidence type="ECO:0000256" key="1">
    <source>
        <dbReference type="SAM" id="SignalP"/>
    </source>
</evidence>
<sequence length="231" mass="24935">MGVPRLLLLLLLALNAAASDFFGSAGGRGHPFGAGARARADNEYYDALGVTRDATPEVIKRAYRRLAMKHHPDKGGDPEKFKEIGEAYEVLSDPGKRRIYDQVGKAAMEAGAGAAGAEEMSTADILSQLFGMGGARQSAPQDLLFELQVTLEDLYAGRTLPLNVRMPGQGERVVEALIPAGAVDGQRVVLPGEAHDGRADIVLILRQRRHRVYSRRNADLMLKVPTPTPKP</sequence>
<dbReference type="InterPro" id="IPR002939">
    <property type="entry name" value="DnaJ_C"/>
</dbReference>
<dbReference type="CDD" id="cd06257">
    <property type="entry name" value="DnaJ"/>
    <property type="match status" value="1"/>
</dbReference>
<keyword evidence="1" id="KW-0732">Signal</keyword>
<feature type="domain" description="J" evidence="2">
    <location>
        <begin position="43"/>
        <end position="104"/>
    </location>
</feature>
<dbReference type="Pfam" id="PF01556">
    <property type="entry name" value="DnaJ_C"/>
    <property type="match status" value="1"/>
</dbReference>
<organism evidence="3">
    <name type="scientific">Phaeomonas parva</name>
    <dbReference type="NCBI Taxonomy" id="124430"/>
    <lineage>
        <taxon>Eukaryota</taxon>
        <taxon>Sar</taxon>
        <taxon>Stramenopiles</taxon>
        <taxon>Ochrophyta</taxon>
        <taxon>Pinguiophyceae</taxon>
        <taxon>Pinguiochrysidales</taxon>
        <taxon>Pinguiochrysidaceae</taxon>
        <taxon>Phaeomonas</taxon>
    </lineage>
</organism>
<dbReference type="InterPro" id="IPR018253">
    <property type="entry name" value="DnaJ_domain_CS"/>
</dbReference>
<gene>
    <name evidence="3" type="ORF">PPAR1163_LOCUS17786</name>
</gene>
<dbReference type="SMART" id="SM00271">
    <property type="entry name" value="DnaJ"/>
    <property type="match status" value="1"/>
</dbReference>
<name>A0A7S1U7U4_9STRA</name>
<dbReference type="Gene3D" id="1.10.287.110">
    <property type="entry name" value="DnaJ domain"/>
    <property type="match status" value="1"/>
</dbReference>
<dbReference type="InterPro" id="IPR001623">
    <property type="entry name" value="DnaJ_domain"/>
</dbReference>
<dbReference type="SUPFAM" id="SSF49493">
    <property type="entry name" value="HSP40/DnaJ peptide-binding domain"/>
    <property type="match status" value="1"/>
</dbReference>
<evidence type="ECO:0000259" key="2">
    <source>
        <dbReference type="PROSITE" id="PS50076"/>
    </source>
</evidence>
<dbReference type="EMBL" id="HBGJ01027952">
    <property type="protein sequence ID" value="CAD9259412.1"/>
    <property type="molecule type" value="Transcribed_RNA"/>
</dbReference>
<dbReference type="PROSITE" id="PS00636">
    <property type="entry name" value="DNAJ_1"/>
    <property type="match status" value="1"/>
</dbReference>
<proteinExistence type="predicted"/>
<accession>A0A7S1U7U4</accession>
<dbReference type="InterPro" id="IPR008971">
    <property type="entry name" value="HSP40/DnaJ_pept-bd"/>
</dbReference>
<dbReference type="GO" id="GO:0051082">
    <property type="term" value="F:unfolded protein binding"/>
    <property type="evidence" value="ECO:0007669"/>
    <property type="project" value="InterPro"/>
</dbReference>
<dbReference type="PROSITE" id="PS50076">
    <property type="entry name" value="DNAJ_2"/>
    <property type="match status" value="1"/>
</dbReference>
<dbReference type="PANTHER" id="PTHR43888">
    <property type="entry name" value="DNAJ-LIKE-2, ISOFORM A-RELATED"/>
    <property type="match status" value="1"/>
</dbReference>
<reference evidence="3" key="1">
    <citation type="submission" date="2021-01" db="EMBL/GenBank/DDBJ databases">
        <authorList>
            <person name="Corre E."/>
            <person name="Pelletier E."/>
            <person name="Niang G."/>
            <person name="Scheremetjew M."/>
            <person name="Finn R."/>
            <person name="Kale V."/>
            <person name="Holt S."/>
            <person name="Cochrane G."/>
            <person name="Meng A."/>
            <person name="Brown T."/>
            <person name="Cohen L."/>
        </authorList>
    </citation>
    <scope>NUCLEOTIDE SEQUENCE</scope>
    <source>
        <strain evidence="3">CCMP2877</strain>
    </source>
</reference>
<feature type="chain" id="PRO_5031269467" description="J domain-containing protein" evidence="1">
    <location>
        <begin position="19"/>
        <end position="231"/>
    </location>
</feature>
<dbReference type="InterPro" id="IPR044713">
    <property type="entry name" value="DNJA1/2-like"/>
</dbReference>
<dbReference type="InterPro" id="IPR036869">
    <property type="entry name" value="J_dom_sf"/>
</dbReference>
<dbReference type="AlphaFoldDB" id="A0A7S1U7U4"/>
<dbReference type="PRINTS" id="PR00625">
    <property type="entry name" value="JDOMAIN"/>
</dbReference>
<dbReference type="Pfam" id="PF00226">
    <property type="entry name" value="DnaJ"/>
    <property type="match status" value="1"/>
</dbReference>